<feature type="compositionally biased region" description="Polar residues" evidence="1">
    <location>
        <begin position="168"/>
        <end position="181"/>
    </location>
</feature>
<keyword evidence="3" id="KW-1185">Reference proteome</keyword>
<proteinExistence type="predicted"/>
<gene>
    <name evidence="2" type="ORF">SMRZ_LOCUS6152</name>
</gene>
<feature type="region of interest" description="Disordered" evidence="1">
    <location>
        <begin position="101"/>
        <end position="183"/>
    </location>
</feature>
<sequence>MICVVFQEARGSQAEASDIANSLRRKTHISSRPYFSMHDGIPSSPSAFCTRTFATTSRRPFSRDRSSRKTFKVDGHGGVKIFSVDRFKPAHVYEATLSDNLRLDSGPTKPTSGILKSSLGPTLDTSETSFSRPSQQHASSAPSTDETTVSRPDQQTMPPLISDEIAGSRNTNETTVNQPEFSQEKRSCIAPRFNIPNYNQITCDASDQSNKICETKQNEVQWPSKIQEQAGICIKYPGESETRSSFTKPSHCVSEVLTNHGQLRICKPGYQINPHSEIKLDGYGPIKQYELNKIGQSEYAQTYTWPDGKKINTSPWNRSREANHLYGVK</sequence>
<evidence type="ECO:0000313" key="3">
    <source>
        <dbReference type="Proteomes" id="UP000277204"/>
    </source>
</evidence>
<accession>A0A183LQS7</accession>
<name>A0A183LQS7_9TREM</name>
<protein>
    <submittedName>
        <fullName evidence="2">Uncharacterized protein</fullName>
    </submittedName>
</protein>
<organism evidence="2 3">
    <name type="scientific">Schistosoma margrebowiei</name>
    <dbReference type="NCBI Taxonomy" id="48269"/>
    <lineage>
        <taxon>Eukaryota</taxon>
        <taxon>Metazoa</taxon>
        <taxon>Spiralia</taxon>
        <taxon>Lophotrochozoa</taxon>
        <taxon>Platyhelminthes</taxon>
        <taxon>Trematoda</taxon>
        <taxon>Digenea</taxon>
        <taxon>Strigeidida</taxon>
        <taxon>Schistosomatoidea</taxon>
        <taxon>Schistosomatidae</taxon>
        <taxon>Schistosoma</taxon>
    </lineage>
</organism>
<dbReference type="EMBL" id="UZAI01002244">
    <property type="protein sequence ID" value="VDO69646.1"/>
    <property type="molecule type" value="Genomic_DNA"/>
</dbReference>
<feature type="compositionally biased region" description="Polar residues" evidence="1">
    <location>
        <begin position="108"/>
        <end position="157"/>
    </location>
</feature>
<evidence type="ECO:0000256" key="1">
    <source>
        <dbReference type="SAM" id="MobiDB-lite"/>
    </source>
</evidence>
<dbReference type="AlphaFoldDB" id="A0A183LQS7"/>
<evidence type="ECO:0000313" key="2">
    <source>
        <dbReference type="EMBL" id="VDO69646.1"/>
    </source>
</evidence>
<dbReference type="Proteomes" id="UP000277204">
    <property type="component" value="Unassembled WGS sequence"/>
</dbReference>
<reference evidence="2 3" key="1">
    <citation type="submission" date="2018-11" db="EMBL/GenBank/DDBJ databases">
        <authorList>
            <consortium name="Pathogen Informatics"/>
        </authorList>
    </citation>
    <scope>NUCLEOTIDE SEQUENCE [LARGE SCALE GENOMIC DNA]</scope>
    <source>
        <strain evidence="2 3">Zambia</strain>
    </source>
</reference>